<reference evidence="2 3" key="1">
    <citation type="journal article" date="2019" name="Int. J. Syst. Evol. Microbiol.">
        <title>The Global Catalogue of Microorganisms (GCM) 10K type strain sequencing project: providing services to taxonomists for standard genome sequencing and annotation.</title>
        <authorList>
            <consortium name="The Broad Institute Genomics Platform"/>
            <consortium name="The Broad Institute Genome Sequencing Center for Infectious Disease"/>
            <person name="Wu L."/>
            <person name="Ma J."/>
        </authorList>
    </citation>
    <scope>NUCLEOTIDE SEQUENCE [LARGE SCALE GENOMIC DNA]</scope>
    <source>
        <strain evidence="2 3">XZYJT29</strain>
    </source>
</reference>
<feature type="domain" description="DUF8106" evidence="1">
    <location>
        <begin position="15"/>
        <end position="64"/>
    </location>
</feature>
<dbReference type="RefSeq" id="WP_274326039.1">
    <property type="nucleotide sequence ID" value="NZ_CP118158.1"/>
</dbReference>
<gene>
    <name evidence="2" type="ORF">ACFQMA_11655</name>
</gene>
<proteinExistence type="predicted"/>
<dbReference type="Proteomes" id="UP001596432">
    <property type="component" value="Unassembled WGS sequence"/>
</dbReference>
<organism evidence="2 3">
    <name type="scientific">Halosimplex aquaticum</name>
    <dbReference type="NCBI Taxonomy" id="3026162"/>
    <lineage>
        <taxon>Archaea</taxon>
        <taxon>Methanobacteriati</taxon>
        <taxon>Methanobacteriota</taxon>
        <taxon>Stenosarchaea group</taxon>
        <taxon>Halobacteria</taxon>
        <taxon>Halobacteriales</taxon>
        <taxon>Haloarculaceae</taxon>
        <taxon>Halosimplex</taxon>
    </lineage>
</organism>
<name>A0ABD5XZ82_9EURY</name>
<dbReference type="Pfam" id="PF26408">
    <property type="entry name" value="DUF8106"/>
    <property type="match status" value="1"/>
</dbReference>
<accession>A0ABD5XZ82</accession>
<evidence type="ECO:0000313" key="3">
    <source>
        <dbReference type="Proteomes" id="UP001596432"/>
    </source>
</evidence>
<dbReference type="AlphaFoldDB" id="A0ABD5XZ82"/>
<comment type="caution">
    <text evidence="2">The sequence shown here is derived from an EMBL/GenBank/DDBJ whole genome shotgun (WGS) entry which is preliminary data.</text>
</comment>
<sequence>MSAHASSTPDRDPPPKAVLFCPECGHESATTGDWIVRESEEPSDERASGAAYECPDCETVITTRSRAELPQYA</sequence>
<dbReference type="EMBL" id="JBHTAS010000001">
    <property type="protein sequence ID" value="MFC7140482.1"/>
    <property type="molecule type" value="Genomic_DNA"/>
</dbReference>
<evidence type="ECO:0000313" key="2">
    <source>
        <dbReference type="EMBL" id="MFC7140482.1"/>
    </source>
</evidence>
<keyword evidence="3" id="KW-1185">Reference proteome</keyword>
<dbReference type="InterPro" id="IPR058419">
    <property type="entry name" value="DUF8106"/>
</dbReference>
<dbReference type="GeneID" id="78820771"/>
<protein>
    <submittedName>
        <fullName evidence="2">Phage terminase large subunit family protein</fullName>
    </submittedName>
</protein>
<evidence type="ECO:0000259" key="1">
    <source>
        <dbReference type="Pfam" id="PF26408"/>
    </source>
</evidence>